<dbReference type="GO" id="GO:0016746">
    <property type="term" value="F:acyltransferase activity"/>
    <property type="evidence" value="ECO:0007669"/>
    <property type="project" value="UniProtKB-KW"/>
</dbReference>
<keyword evidence="2" id="KW-0808">Transferase</keyword>
<keyword evidence="3" id="KW-1185">Reference proteome</keyword>
<feature type="domain" description="Peptidase C45 hydrolase" evidence="1">
    <location>
        <begin position="98"/>
        <end position="293"/>
    </location>
</feature>
<accession>A0ABN0W6U3</accession>
<reference evidence="2 3" key="1">
    <citation type="journal article" date="2019" name="Int. J. Syst. Evol. Microbiol.">
        <title>The Global Catalogue of Microorganisms (GCM) 10K type strain sequencing project: providing services to taxonomists for standard genome sequencing and annotation.</title>
        <authorList>
            <consortium name="The Broad Institute Genomics Platform"/>
            <consortium name="The Broad Institute Genome Sequencing Center for Infectious Disease"/>
            <person name="Wu L."/>
            <person name="Ma J."/>
        </authorList>
    </citation>
    <scope>NUCLEOTIDE SEQUENCE [LARGE SCALE GENOMIC DNA]</scope>
    <source>
        <strain evidence="2 3">JCM 3146</strain>
    </source>
</reference>
<dbReference type="EMBL" id="BAAABM010000009">
    <property type="protein sequence ID" value="GAA0327114.1"/>
    <property type="molecule type" value="Genomic_DNA"/>
</dbReference>
<gene>
    <name evidence="2" type="ORF">GCM10010151_16360</name>
</gene>
<proteinExistence type="predicted"/>
<evidence type="ECO:0000259" key="1">
    <source>
        <dbReference type="Pfam" id="PF03417"/>
    </source>
</evidence>
<comment type="caution">
    <text evidence="2">The sequence shown here is derived from an EMBL/GenBank/DDBJ whole genome shotgun (WGS) entry which is preliminary data.</text>
</comment>
<dbReference type="InterPro" id="IPR005079">
    <property type="entry name" value="Peptidase_C45_hydrolase"/>
</dbReference>
<sequence length="315" mass="34296">MNTFQKTFHALEIGDGGDGRWADHTRALWPTAEGWLTDEGRTEEGAARARTLFETHMPELVPILDLLAGRLDRPGGETFLTHAAIRPFFSGCTQIGGGGVLLRNYDFAPDQCEGTIVSSRFLRPVIGTQEAGWGLLDGMNDAGLVASLTFGGRFVQGPGFTILIALRYLLETCETVGQAIGRLRELPIAVPQNVTLADHDRAATVYVGPDIPLIEAADACAANHQHLPMAQDQEAFTRTRERLAAVRAAGPDVAAMLRPPLYQTAYEAGLGTVYTAHYRPAEGRVTYHWPDARWEQSFDDFTPGHRTVAIGRSGV</sequence>
<name>A0ABN0W6U3_9ACTN</name>
<dbReference type="RefSeq" id="WP_252800704.1">
    <property type="nucleotide sequence ID" value="NZ_BAAABM010000009.1"/>
</dbReference>
<organism evidence="2 3">
    <name type="scientific">Actinoallomurus spadix</name>
    <dbReference type="NCBI Taxonomy" id="79912"/>
    <lineage>
        <taxon>Bacteria</taxon>
        <taxon>Bacillati</taxon>
        <taxon>Actinomycetota</taxon>
        <taxon>Actinomycetes</taxon>
        <taxon>Streptosporangiales</taxon>
        <taxon>Thermomonosporaceae</taxon>
        <taxon>Actinoallomurus</taxon>
    </lineage>
</organism>
<dbReference type="InterPro" id="IPR047794">
    <property type="entry name" value="C45_proenzyme-like"/>
</dbReference>
<protein>
    <submittedName>
        <fullName evidence="2">C45 family autoproteolytic acyltransferase/hydolase</fullName>
    </submittedName>
</protein>
<dbReference type="Pfam" id="PF03417">
    <property type="entry name" value="AAT"/>
    <property type="match status" value="1"/>
</dbReference>
<dbReference type="NCBIfam" id="NF040521">
    <property type="entry name" value="C45_proenzyme"/>
    <property type="match status" value="1"/>
</dbReference>
<keyword evidence="2" id="KW-0012">Acyltransferase</keyword>
<dbReference type="Proteomes" id="UP001501822">
    <property type="component" value="Unassembled WGS sequence"/>
</dbReference>
<evidence type="ECO:0000313" key="2">
    <source>
        <dbReference type="EMBL" id="GAA0327114.1"/>
    </source>
</evidence>
<dbReference type="Gene3D" id="3.60.60.10">
    <property type="entry name" value="Penicillin V Acylase, Chain A"/>
    <property type="match status" value="1"/>
</dbReference>
<evidence type="ECO:0000313" key="3">
    <source>
        <dbReference type="Proteomes" id="UP001501822"/>
    </source>
</evidence>